<evidence type="ECO:0000256" key="2">
    <source>
        <dbReference type="ARBA" id="ARBA00001964"/>
    </source>
</evidence>
<dbReference type="InterPro" id="IPR012000">
    <property type="entry name" value="Thiamin_PyroP_enz_cen_dom"/>
</dbReference>
<keyword evidence="11" id="KW-1185">Reference proteome</keyword>
<dbReference type="PATRIC" id="fig|1526658.3.peg.1052"/>
<dbReference type="AlphaFoldDB" id="A0A0N1F4F5"/>
<comment type="caution">
    <text evidence="10">The sequence shown here is derived from an EMBL/GenBank/DDBJ whole genome shotgun (WGS) entry which is preliminary data.</text>
</comment>
<comment type="cofactor">
    <cofactor evidence="2">
        <name>thiamine diphosphate</name>
        <dbReference type="ChEBI" id="CHEBI:58937"/>
    </cofactor>
</comment>
<evidence type="ECO:0000256" key="4">
    <source>
        <dbReference type="ARBA" id="ARBA00022723"/>
    </source>
</evidence>
<dbReference type="InterPro" id="IPR000399">
    <property type="entry name" value="TPP-bd_CS"/>
</dbReference>
<accession>A0A0N1F4F5</accession>
<evidence type="ECO:0000256" key="6">
    <source>
        <dbReference type="RuleBase" id="RU362132"/>
    </source>
</evidence>
<dbReference type="EMBL" id="LGSZ01000045">
    <property type="protein sequence ID" value="KPH80184.1"/>
    <property type="molecule type" value="Genomic_DNA"/>
</dbReference>
<evidence type="ECO:0000256" key="1">
    <source>
        <dbReference type="ARBA" id="ARBA00001946"/>
    </source>
</evidence>
<dbReference type="OrthoDB" id="4494979at2"/>
<reference evidence="10 11" key="1">
    <citation type="submission" date="2015-07" db="EMBL/GenBank/DDBJ databases">
        <title>Whole genome sequencing of Bosea vaviloviae isolated from cave pool.</title>
        <authorList>
            <person name="Tan N.E.H."/>
            <person name="Lee Y.P."/>
            <person name="Gan H.M."/>
            <person name="Barton H."/>
            <person name="Savka M.A."/>
        </authorList>
    </citation>
    <scope>NUCLEOTIDE SEQUENCE [LARGE SCALE GENOMIC DNA]</scope>
    <source>
        <strain evidence="10 11">SD260</strain>
    </source>
</reference>
<dbReference type="GO" id="GO:0050660">
    <property type="term" value="F:flavin adenine dinucleotide binding"/>
    <property type="evidence" value="ECO:0007669"/>
    <property type="project" value="TreeGrafter"/>
</dbReference>
<dbReference type="Pfam" id="PF02776">
    <property type="entry name" value="TPP_enzyme_N"/>
    <property type="match status" value="1"/>
</dbReference>
<dbReference type="Proteomes" id="UP000037822">
    <property type="component" value="Unassembled WGS sequence"/>
</dbReference>
<dbReference type="Pfam" id="PF02775">
    <property type="entry name" value="TPP_enzyme_C"/>
    <property type="match status" value="1"/>
</dbReference>
<proteinExistence type="inferred from homology"/>
<dbReference type="GO" id="GO:0003984">
    <property type="term" value="F:acetolactate synthase activity"/>
    <property type="evidence" value="ECO:0007669"/>
    <property type="project" value="TreeGrafter"/>
</dbReference>
<dbReference type="GO" id="GO:0005948">
    <property type="term" value="C:acetolactate synthase complex"/>
    <property type="evidence" value="ECO:0007669"/>
    <property type="project" value="TreeGrafter"/>
</dbReference>
<evidence type="ECO:0000313" key="11">
    <source>
        <dbReference type="Proteomes" id="UP000037822"/>
    </source>
</evidence>
<dbReference type="GO" id="GO:0009097">
    <property type="term" value="P:isoleucine biosynthetic process"/>
    <property type="evidence" value="ECO:0007669"/>
    <property type="project" value="TreeGrafter"/>
</dbReference>
<dbReference type="PANTHER" id="PTHR18968:SF166">
    <property type="entry name" value="2-HYDROXYACYL-COA LYASE 2"/>
    <property type="match status" value="1"/>
</dbReference>
<feature type="domain" description="Thiamine pyrophosphate enzyme central" evidence="7">
    <location>
        <begin position="197"/>
        <end position="334"/>
    </location>
</feature>
<dbReference type="CDD" id="cd00568">
    <property type="entry name" value="TPP_enzymes"/>
    <property type="match status" value="1"/>
</dbReference>
<keyword evidence="4" id="KW-0479">Metal-binding</keyword>
<dbReference type="PROSITE" id="PS00187">
    <property type="entry name" value="TPP_ENZYMES"/>
    <property type="match status" value="1"/>
</dbReference>
<gene>
    <name evidence="10" type="ORF">AE618_14255</name>
</gene>
<dbReference type="SUPFAM" id="SSF52467">
    <property type="entry name" value="DHS-like NAD/FAD-binding domain"/>
    <property type="match status" value="1"/>
</dbReference>
<evidence type="ECO:0000313" key="10">
    <source>
        <dbReference type="EMBL" id="KPH80184.1"/>
    </source>
</evidence>
<name>A0A0N1F4F5_9HYPH</name>
<feature type="domain" description="Thiamine pyrophosphate enzyme N-terminal TPP-binding" evidence="9">
    <location>
        <begin position="1"/>
        <end position="114"/>
    </location>
</feature>
<sequence>MNGASALVNMLAEYGVDVIFGVPGDTNVALYEALRTAANGPRHIMCRDERSAVFMADCYARLSGKPGVAEVPSGAGALYGLPGVAEANKSSVPLILLVNDIPQPGVGRGTLTELAVDDLFRPIAKRTETLRHIAKLPELVRRAFREATAGRPGAVVLTLPEDILYQALPETGVSLHVEAQCRRAPSSRTRPPEADLTHALDEMLAARRPLIVAGGGANRSGAAEAVTAFAERLQIPVVTTITGQGIIRDDHKLGTGIIGDNGFHPHALWALGRADLVIYVGCRMGSVATMNWQWPVPSGGTKIVQIDLDPETIGNTYPIDLPLVGDAQAVIEALLAKVPAGFVTRTDEWVGEINGRRADFWDAMTPYLQDDTVPLRPERVIEGLNRHLPTPCHVVSDAGTATPYATRFLRLRDPDSKLVIPRFFGGLGYAIPAVVGAYFAAPHLRPVALFGDGSLGMSAGELETLARLQIPAVLIHFNNACFGWIKALQRVTERVHASQAGAPHDARTNDPSFAVDFGAYDMSKLAAVYGIRSYRIKTPAQLETALTEAFALNEPVFLDIAVESIADRLPPVFSWLKKAGVDPEAVGVQAAL</sequence>
<dbReference type="InterPro" id="IPR012001">
    <property type="entry name" value="Thiamin_PyroP_enz_TPP-bd_dom"/>
</dbReference>
<dbReference type="GO" id="GO:0000287">
    <property type="term" value="F:magnesium ion binding"/>
    <property type="evidence" value="ECO:0007669"/>
    <property type="project" value="InterPro"/>
</dbReference>
<evidence type="ECO:0000259" key="9">
    <source>
        <dbReference type="Pfam" id="PF02776"/>
    </source>
</evidence>
<dbReference type="PANTHER" id="PTHR18968">
    <property type="entry name" value="THIAMINE PYROPHOSPHATE ENZYMES"/>
    <property type="match status" value="1"/>
</dbReference>
<comment type="similarity">
    <text evidence="3 6">Belongs to the TPP enzyme family.</text>
</comment>
<dbReference type="CDD" id="cd07035">
    <property type="entry name" value="TPP_PYR_POX_like"/>
    <property type="match status" value="1"/>
</dbReference>
<dbReference type="GO" id="GO:0009099">
    <property type="term" value="P:L-valine biosynthetic process"/>
    <property type="evidence" value="ECO:0007669"/>
    <property type="project" value="TreeGrafter"/>
</dbReference>
<dbReference type="Gene3D" id="3.40.50.970">
    <property type="match status" value="2"/>
</dbReference>
<dbReference type="InterPro" id="IPR029035">
    <property type="entry name" value="DHS-like_NAD/FAD-binding_dom"/>
</dbReference>
<dbReference type="GO" id="GO:0030976">
    <property type="term" value="F:thiamine pyrophosphate binding"/>
    <property type="evidence" value="ECO:0007669"/>
    <property type="project" value="InterPro"/>
</dbReference>
<evidence type="ECO:0000256" key="3">
    <source>
        <dbReference type="ARBA" id="ARBA00007812"/>
    </source>
</evidence>
<keyword evidence="5 6" id="KW-0786">Thiamine pyrophosphate</keyword>
<dbReference type="InterPro" id="IPR029061">
    <property type="entry name" value="THDP-binding"/>
</dbReference>
<evidence type="ECO:0000256" key="5">
    <source>
        <dbReference type="ARBA" id="ARBA00023052"/>
    </source>
</evidence>
<feature type="domain" description="Thiamine pyrophosphate enzyme TPP-binding" evidence="8">
    <location>
        <begin position="397"/>
        <end position="560"/>
    </location>
</feature>
<organism evidence="10 11">
    <name type="scientific">Bosea vaviloviae</name>
    <dbReference type="NCBI Taxonomy" id="1526658"/>
    <lineage>
        <taxon>Bacteria</taxon>
        <taxon>Pseudomonadati</taxon>
        <taxon>Pseudomonadota</taxon>
        <taxon>Alphaproteobacteria</taxon>
        <taxon>Hyphomicrobiales</taxon>
        <taxon>Boseaceae</taxon>
        <taxon>Bosea</taxon>
    </lineage>
</organism>
<dbReference type="InterPro" id="IPR011766">
    <property type="entry name" value="TPP_enzyme_TPP-bd"/>
</dbReference>
<dbReference type="RefSeq" id="WP_054209727.1">
    <property type="nucleotide sequence ID" value="NZ_LGSZ01000045.1"/>
</dbReference>
<comment type="cofactor">
    <cofactor evidence="1">
        <name>Mg(2+)</name>
        <dbReference type="ChEBI" id="CHEBI:18420"/>
    </cofactor>
</comment>
<evidence type="ECO:0000259" key="8">
    <source>
        <dbReference type="Pfam" id="PF02775"/>
    </source>
</evidence>
<dbReference type="SUPFAM" id="SSF52518">
    <property type="entry name" value="Thiamin diphosphate-binding fold (THDP-binding)"/>
    <property type="match status" value="2"/>
</dbReference>
<protein>
    <submittedName>
        <fullName evidence="10">Acetolactate synthase</fullName>
    </submittedName>
</protein>
<dbReference type="InterPro" id="IPR045229">
    <property type="entry name" value="TPP_enz"/>
</dbReference>
<dbReference type="Pfam" id="PF00205">
    <property type="entry name" value="TPP_enzyme_M"/>
    <property type="match status" value="1"/>
</dbReference>
<evidence type="ECO:0000259" key="7">
    <source>
        <dbReference type="Pfam" id="PF00205"/>
    </source>
</evidence>
<dbReference type="Gene3D" id="3.40.50.1220">
    <property type="entry name" value="TPP-binding domain"/>
    <property type="match status" value="1"/>
</dbReference>